<dbReference type="AlphaFoldDB" id="A0A2Z7BY93"/>
<evidence type="ECO:0000256" key="5">
    <source>
        <dbReference type="SAM" id="MobiDB-lite"/>
    </source>
</evidence>
<dbReference type="PANTHER" id="PTHR31314">
    <property type="entry name" value="MYB FAMILY TRANSCRIPTION FACTOR PHL7-LIKE"/>
    <property type="match status" value="1"/>
</dbReference>
<dbReference type="GO" id="GO:0005634">
    <property type="term" value="C:nucleus"/>
    <property type="evidence" value="ECO:0007669"/>
    <property type="project" value="UniProtKB-SubCell"/>
</dbReference>
<evidence type="ECO:0000313" key="7">
    <source>
        <dbReference type="EMBL" id="KZV39612.1"/>
    </source>
</evidence>
<dbReference type="InterPro" id="IPR009057">
    <property type="entry name" value="Homeodomain-like_sf"/>
</dbReference>
<protein>
    <submittedName>
        <fullName evidence="7">Myb-like HTH transcriptional regulator family protein isoform 1</fullName>
    </submittedName>
</protein>
<feature type="region of interest" description="Disordered" evidence="5">
    <location>
        <begin position="1"/>
        <end position="38"/>
    </location>
</feature>
<dbReference type="SUPFAM" id="SSF46689">
    <property type="entry name" value="Homeodomain-like"/>
    <property type="match status" value="1"/>
</dbReference>
<keyword evidence="4" id="KW-0539">Nucleus</keyword>
<dbReference type="Proteomes" id="UP000250235">
    <property type="component" value="Unassembled WGS sequence"/>
</dbReference>
<organism evidence="7 8">
    <name type="scientific">Dorcoceras hygrometricum</name>
    <dbReference type="NCBI Taxonomy" id="472368"/>
    <lineage>
        <taxon>Eukaryota</taxon>
        <taxon>Viridiplantae</taxon>
        <taxon>Streptophyta</taxon>
        <taxon>Embryophyta</taxon>
        <taxon>Tracheophyta</taxon>
        <taxon>Spermatophyta</taxon>
        <taxon>Magnoliopsida</taxon>
        <taxon>eudicotyledons</taxon>
        <taxon>Gunneridae</taxon>
        <taxon>Pentapetalae</taxon>
        <taxon>asterids</taxon>
        <taxon>lamiids</taxon>
        <taxon>Lamiales</taxon>
        <taxon>Gesneriaceae</taxon>
        <taxon>Didymocarpoideae</taxon>
        <taxon>Trichosporeae</taxon>
        <taxon>Loxocarpinae</taxon>
        <taxon>Dorcoceras</taxon>
    </lineage>
</organism>
<evidence type="ECO:0000256" key="1">
    <source>
        <dbReference type="ARBA" id="ARBA00004123"/>
    </source>
</evidence>
<dbReference type="GO" id="GO:0003677">
    <property type="term" value="F:DNA binding"/>
    <property type="evidence" value="ECO:0007669"/>
    <property type="project" value="InterPro"/>
</dbReference>
<evidence type="ECO:0000256" key="3">
    <source>
        <dbReference type="ARBA" id="ARBA00023163"/>
    </source>
</evidence>
<feature type="compositionally biased region" description="Basic and acidic residues" evidence="5">
    <location>
        <begin position="15"/>
        <end position="24"/>
    </location>
</feature>
<dbReference type="InterPro" id="IPR006447">
    <property type="entry name" value="Myb_dom_plants"/>
</dbReference>
<feature type="compositionally biased region" description="Polar residues" evidence="5">
    <location>
        <begin position="213"/>
        <end position="223"/>
    </location>
</feature>
<dbReference type="Pfam" id="PF00249">
    <property type="entry name" value="Myb_DNA-binding"/>
    <property type="match status" value="1"/>
</dbReference>
<feature type="compositionally biased region" description="Basic and acidic residues" evidence="5">
    <location>
        <begin position="196"/>
        <end position="212"/>
    </location>
</feature>
<dbReference type="Gene3D" id="1.10.10.60">
    <property type="entry name" value="Homeodomain-like"/>
    <property type="match status" value="1"/>
</dbReference>
<evidence type="ECO:0000256" key="4">
    <source>
        <dbReference type="ARBA" id="ARBA00023242"/>
    </source>
</evidence>
<dbReference type="PANTHER" id="PTHR31314:SF168">
    <property type="entry name" value="MYB-LIKE HTH TRANSCRIPTIONAL REGULATOR FAMILY PROTEIN"/>
    <property type="match status" value="1"/>
</dbReference>
<evidence type="ECO:0000259" key="6">
    <source>
        <dbReference type="PROSITE" id="PS51294"/>
    </source>
</evidence>
<keyword evidence="3" id="KW-0804">Transcription</keyword>
<name>A0A2Z7BY93_9LAMI</name>
<dbReference type="InterPro" id="IPR001005">
    <property type="entry name" value="SANT/Myb"/>
</dbReference>
<keyword evidence="2" id="KW-0805">Transcription regulation</keyword>
<dbReference type="EMBL" id="KV000914">
    <property type="protein sequence ID" value="KZV39612.1"/>
    <property type="molecule type" value="Genomic_DNA"/>
</dbReference>
<keyword evidence="8" id="KW-1185">Reference proteome</keyword>
<accession>A0A2Z7BY93</accession>
<dbReference type="PROSITE" id="PS51294">
    <property type="entry name" value="HTH_MYB"/>
    <property type="match status" value="1"/>
</dbReference>
<sequence>MEGSGETECLLMDNDGEHDSERKINGGSSSNSCVEEISKKPSVRPYVRSKTPRLRWTPDLHLRFLQAVERLGGQERATPKLVLQLMNMKGLNIAHVKSHLQMHRSKKFEEPKYRDVFRNGEARWTDKTGFYERMLSSHYYGSANLDLYTKLASYNERFDSRCNETKHDFQSPTKQETWLDQSDPIGVKSIDQLKRQKAAERRISSDADHEKSSPSNIGQNITSIKRDAPLKRKAEDCELGLNLTLGLVSRSHEQLSRQREEERDLSLSLYPTSSSSKFKKLNEDFSSEISSVVSTLDLTL</sequence>
<feature type="domain" description="HTH myb-type" evidence="6">
    <location>
        <begin position="48"/>
        <end position="108"/>
    </location>
</feature>
<evidence type="ECO:0000313" key="8">
    <source>
        <dbReference type="Proteomes" id="UP000250235"/>
    </source>
</evidence>
<proteinExistence type="predicted"/>
<gene>
    <name evidence="7" type="ORF">F511_02075</name>
</gene>
<dbReference type="OrthoDB" id="911093at2759"/>
<dbReference type="InterPro" id="IPR046955">
    <property type="entry name" value="PHR1-like"/>
</dbReference>
<evidence type="ECO:0000256" key="2">
    <source>
        <dbReference type="ARBA" id="ARBA00023015"/>
    </source>
</evidence>
<dbReference type="FunFam" id="1.10.10.60:FF:000007">
    <property type="entry name" value="Two-component response regulator"/>
    <property type="match status" value="1"/>
</dbReference>
<dbReference type="NCBIfam" id="TIGR01557">
    <property type="entry name" value="myb_SHAQKYF"/>
    <property type="match status" value="1"/>
</dbReference>
<dbReference type="GO" id="GO:0003700">
    <property type="term" value="F:DNA-binding transcription factor activity"/>
    <property type="evidence" value="ECO:0007669"/>
    <property type="project" value="InterPro"/>
</dbReference>
<comment type="subcellular location">
    <subcellularLocation>
        <location evidence="1">Nucleus</location>
    </subcellularLocation>
</comment>
<dbReference type="InterPro" id="IPR017930">
    <property type="entry name" value="Myb_dom"/>
</dbReference>
<feature type="region of interest" description="Disordered" evidence="5">
    <location>
        <begin position="196"/>
        <end position="224"/>
    </location>
</feature>
<reference evidence="7 8" key="1">
    <citation type="journal article" date="2015" name="Proc. Natl. Acad. Sci. U.S.A.">
        <title>The resurrection genome of Boea hygrometrica: A blueprint for survival of dehydration.</title>
        <authorList>
            <person name="Xiao L."/>
            <person name="Yang G."/>
            <person name="Zhang L."/>
            <person name="Yang X."/>
            <person name="Zhao S."/>
            <person name="Ji Z."/>
            <person name="Zhou Q."/>
            <person name="Hu M."/>
            <person name="Wang Y."/>
            <person name="Chen M."/>
            <person name="Xu Y."/>
            <person name="Jin H."/>
            <person name="Xiao X."/>
            <person name="Hu G."/>
            <person name="Bao F."/>
            <person name="Hu Y."/>
            <person name="Wan P."/>
            <person name="Li L."/>
            <person name="Deng X."/>
            <person name="Kuang T."/>
            <person name="Xiang C."/>
            <person name="Zhu J.K."/>
            <person name="Oliver M.J."/>
            <person name="He Y."/>
        </authorList>
    </citation>
    <scope>NUCLEOTIDE SEQUENCE [LARGE SCALE GENOMIC DNA]</scope>
    <source>
        <strain evidence="8">cv. XS01</strain>
    </source>
</reference>